<evidence type="ECO:0000313" key="2">
    <source>
        <dbReference type="Proteomes" id="UP000187209"/>
    </source>
</evidence>
<organism evidence="1 2">
    <name type="scientific">Stentor coeruleus</name>
    <dbReference type="NCBI Taxonomy" id="5963"/>
    <lineage>
        <taxon>Eukaryota</taxon>
        <taxon>Sar</taxon>
        <taxon>Alveolata</taxon>
        <taxon>Ciliophora</taxon>
        <taxon>Postciliodesmatophora</taxon>
        <taxon>Heterotrichea</taxon>
        <taxon>Heterotrichida</taxon>
        <taxon>Stentoridae</taxon>
        <taxon>Stentor</taxon>
    </lineage>
</organism>
<keyword evidence="2" id="KW-1185">Reference proteome</keyword>
<protein>
    <submittedName>
        <fullName evidence="1">Uncharacterized protein</fullName>
    </submittedName>
</protein>
<sequence>MGSCVIRQKRIPVETRPQSFNDAMNCFNMNKKLMSAEARCLIYEIKDSKAPILNLQINSLYLKRIVKNKIQ</sequence>
<proteinExistence type="predicted"/>
<comment type="caution">
    <text evidence="1">The sequence shown here is derived from an EMBL/GenBank/DDBJ whole genome shotgun (WGS) entry which is preliminary data.</text>
</comment>
<evidence type="ECO:0000313" key="1">
    <source>
        <dbReference type="EMBL" id="OMJ75075.1"/>
    </source>
</evidence>
<dbReference type="AlphaFoldDB" id="A0A1R2BEL0"/>
<accession>A0A1R2BEL0</accession>
<gene>
    <name evidence="1" type="ORF">SteCoe_25850</name>
</gene>
<dbReference type="Proteomes" id="UP000187209">
    <property type="component" value="Unassembled WGS sequence"/>
</dbReference>
<name>A0A1R2BEL0_9CILI</name>
<dbReference type="EMBL" id="MPUH01000711">
    <property type="protein sequence ID" value="OMJ75075.1"/>
    <property type="molecule type" value="Genomic_DNA"/>
</dbReference>
<reference evidence="1 2" key="1">
    <citation type="submission" date="2016-11" db="EMBL/GenBank/DDBJ databases">
        <title>The macronuclear genome of Stentor coeruleus: a giant cell with tiny introns.</title>
        <authorList>
            <person name="Slabodnick M."/>
            <person name="Ruby J.G."/>
            <person name="Reiff S.B."/>
            <person name="Swart E.C."/>
            <person name="Gosai S."/>
            <person name="Prabakaran S."/>
            <person name="Witkowska E."/>
            <person name="Larue G.E."/>
            <person name="Fisher S."/>
            <person name="Freeman R.M."/>
            <person name="Gunawardena J."/>
            <person name="Chu W."/>
            <person name="Stover N.A."/>
            <person name="Gregory B.D."/>
            <person name="Nowacki M."/>
            <person name="Derisi J."/>
            <person name="Roy S.W."/>
            <person name="Marshall W.F."/>
            <person name="Sood P."/>
        </authorList>
    </citation>
    <scope>NUCLEOTIDE SEQUENCE [LARGE SCALE GENOMIC DNA]</scope>
    <source>
        <strain evidence="1">WM001</strain>
    </source>
</reference>